<organism evidence="2 3">
    <name type="scientific">Halobacillus kuroshimensis</name>
    <dbReference type="NCBI Taxonomy" id="302481"/>
    <lineage>
        <taxon>Bacteria</taxon>
        <taxon>Bacillati</taxon>
        <taxon>Bacillota</taxon>
        <taxon>Bacilli</taxon>
        <taxon>Bacillales</taxon>
        <taxon>Bacillaceae</taxon>
        <taxon>Halobacillus</taxon>
    </lineage>
</organism>
<evidence type="ECO:0000313" key="2">
    <source>
        <dbReference type="EMBL" id="MBN8234022.1"/>
    </source>
</evidence>
<sequence length="83" mass="9220">MNDHLKWPPAFFIYLGDEIIQSLTRGGGVVETVILAIFITFIVVIGWGTVMLKDLPVKIHGHWMYVAIGVLSGLLLILIALNF</sequence>
<feature type="transmembrane region" description="Helical" evidence="1">
    <location>
        <begin position="62"/>
        <end position="81"/>
    </location>
</feature>
<dbReference type="Proteomes" id="UP000663970">
    <property type="component" value="Unassembled WGS sequence"/>
</dbReference>
<evidence type="ECO:0000313" key="3">
    <source>
        <dbReference type="Proteomes" id="UP000663970"/>
    </source>
</evidence>
<keyword evidence="1" id="KW-0472">Membrane</keyword>
<gene>
    <name evidence="2" type="ORF">JF544_02140</name>
</gene>
<protein>
    <submittedName>
        <fullName evidence="2">Uncharacterized protein</fullName>
    </submittedName>
</protein>
<reference evidence="2 3" key="1">
    <citation type="submission" date="2020-12" db="EMBL/GenBank/DDBJ databases">
        <title>Oil enriched cultivation method for isolating marine PHA-producing bacteria.</title>
        <authorList>
            <person name="Zheng W."/>
            <person name="Yu S."/>
            <person name="Huang Y."/>
        </authorList>
    </citation>
    <scope>NUCLEOTIDE SEQUENCE [LARGE SCALE GENOMIC DNA]</scope>
    <source>
        <strain evidence="2 3">SY-2-6</strain>
    </source>
</reference>
<feature type="transmembrane region" description="Helical" evidence="1">
    <location>
        <begin position="32"/>
        <end position="50"/>
    </location>
</feature>
<name>A0ABS3DRT8_9BACI</name>
<proteinExistence type="predicted"/>
<dbReference type="EMBL" id="JAEKJY010000001">
    <property type="protein sequence ID" value="MBN8234022.1"/>
    <property type="molecule type" value="Genomic_DNA"/>
</dbReference>
<accession>A0ABS3DRT8</accession>
<evidence type="ECO:0000256" key="1">
    <source>
        <dbReference type="SAM" id="Phobius"/>
    </source>
</evidence>
<keyword evidence="1" id="KW-0812">Transmembrane</keyword>
<keyword evidence="3" id="KW-1185">Reference proteome</keyword>
<comment type="caution">
    <text evidence="2">The sequence shown here is derived from an EMBL/GenBank/DDBJ whole genome shotgun (WGS) entry which is preliminary data.</text>
</comment>
<keyword evidence="1" id="KW-1133">Transmembrane helix</keyword>